<organism evidence="2 3">
    <name type="scientific">Citrus sinensis</name>
    <name type="common">Sweet orange</name>
    <name type="synonym">Citrus aurantium var. sinensis</name>
    <dbReference type="NCBI Taxonomy" id="2711"/>
    <lineage>
        <taxon>Eukaryota</taxon>
        <taxon>Viridiplantae</taxon>
        <taxon>Streptophyta</taxon>
        <taxon>Embryophyta</taxon>
        <taxon>Tracheophyta</taxon>
        <taxon>Spermatophyta</taxon>
        <taxon>Magnoliopsida</taxon>
        <taxon>eudicotyledons</taxon>
        <taxon>Gunneridae</taxon>
        <taxon>Pentapetalae</taxon>
        <taxon>rosids</taxon>
        <taxon>malvids</taxon>
        <taxon>Sapindales</taxon>
        <taxon>Rutaceae</taxon>
        <taxon>Aurantioideae</taxon>
        <taxon>Citrus</taxon>
    </lineage>
</organism>
<dbReference type="PANTHER" id="PTHR33386:SF5">
    <property type="entry name" value="OS02G0740600 PROTEIN"/>
    <property type="match status" value="1"/>
</dbReference>
<proteinExistence type="predicted"/>
<name>A0A067G2V8_CITSI</name>
<accession>A0A067G2V8</accession>
<dbReference type="KEGG" id="cit:102615221"/>
<feature type="compositionally biased region" description="Polar residues" evidence="1">
    <location>
        <begin position="1"/>
        <end position="13"/>
    </location>
</feature>
<reference evidence="2 3" key="1">
    <citation type="submission" date="2014-04" db="EMBL/GenBank/DDBJ databases">
        <authorList>
            <consortium name="International Citrus Genome Consortium"/>
            <person name="Gmitter F."/>
            <person name="Chen C."/>
            <person name="Farmerie W."/>
            <person name="Harkins T."/>
            <person name="Desany B."/>
            <person name="Mohiuddin M."/>
            <person name="Kodira C."/>
            <person name="Borodovsky M."/>
            <person name="Lomsadze A."/>
            <person name="Burns P."/>
            <person name="Jenkins J."/>
            <person name="Prochnik S."/>
            <person name="Shu S."/>
            <person name="Chapman J."/>
            <person name="Pitluck S."/>
            <person name="Schmutz J."/>
            <person name="Rokhsar D."/>
        </authorList>
    </citation>
    <scope>NUCLEOTIDE SEQUENCE</scope>
</reference>
<dbReference type="STRING" id="2711.A0A067G2V8"/>
<keyword evidence="3" id="KW-1185">Reference proteome</keyword>
<evidence type="ECO:0000256" key="1">
    <source>
        <dbReference type="SAM" id="MobiDB-lite"/>
    </source>
</evidence>
<dbReference type="PaxDb" id="2711-XP_006476680.1"/>
<sequence length="86" mass="9494">MEGLNNSYGTSWADQWDDGPDPISVVPQKKRSNNNGTGAAKYKQKVGDGFDKTKSVASTGLKKVKEGTSVGFQWIKSKYHKTTQKR</sequence>
<evidence type="ECO:0000313" key="2">
    <source>
        <dbReference type="EMBL" id="KDO69796.1"/>
    </source>
</evidence>
<protein>
    <recommendedName>
        <fullName evidence="4">CDP-diacylglycerol-glycerol-3-phosphate 3-phosphatidyltransferase</fullName>
    </recommendedName>
</protein>
<feature type="region of interest" description="Disordered" evidence="1">
    <location>
        <begin position="1"/>
        <end position="45"/>
    </location>
</feature>
<dbReference type="eggNOG" id="KOG1361">
    <property type="taxonomic scope" value="Eukaryota"/>
</dbReference>
<dbReference type="OrthoDB" id="1905524at2759"/>
<dbReference type="EMBL" id="KK784892">
    <property type="protein sequence ID" value="KDO69796.1"/>
    <property type="molecule type" value="Genomic_DNA"/>
</dbReference>
<gene>
    <name evidence="2" type="ORF">CISIN_1g034709mg</name>
</gene>
<dbReference type="PANTHER" id="PTHR33386">
    <property type="entry name" value="OS02G0740600 PROTEIN"/>
    <property type="match status" value="1"/>
</dbReference>
<evidence type="ECO:0000313" key="3">
    <source>
        <dbReference type="Proteomes" id="UP000027120"/>
    </source>
</evidence>
<evidence type="ECO:0008006" key="4">
    <source>
        <dbReference type="Google" id="ProtNLM"/>
    </source>
</evidence>
<dbReference type="AlphaFoldDB" id="A0A067G2V8"/>
<dbReference type="Proteomes" id="UP000027120">
    <property type="component" value="Unassembled WGS sequence"/>
</dbReference>